<dbReference type="Proteomes" id="UP001215712">
    <property type="component" value="Unassembled WGS sequence"/>
</dbReference>
<reference evidence="19" key="1">
    <citation type="journal article" date="2023" name="IMA Fungus">
        <title>Comparative genomic study of the Penicillium genus elucidates a diverse pangenome and 15 lateral gene transfer events.</title>
        <authorList>
            <person name="Petersen C."/>
            <person name="Sorensen T."/>
            <person name="Nielsen M.R."/>
            <person name="Sondergaard T.E."/>
            <person name="Sorensen J.L."/>
            <person name="Fitzpatrick D.A."/>
            <person name="Frisvad J.C."/>
            <person name="Nielsen K.L."/>
        </authorList>
    </citation>
    <scope>NUCLEOTIDE SEQUENCE</scope>
    <source>
        <strain evidence="19">IBT 17514</strain>
    </source>
</reference>
<dbReference type="AlphaFoldDB" id="A0AAD6MQU4"/>
<evidence type="ECO:0000256" key="13">
    <source>
        <dbReference type="ARBA" id="ARBA00023136"/>
    </source>
</evidence>
<sequence length="455" mass="50962">MKATITDVKSEPDPNQDSLVFWGRRKKVSAPSGLLSLGFMLTCPLFVIFLYVCTWRFDSSIEETASTLVSYGLPGFFLKYTPSPTLKSIIGYTGWLVFQAVLYSVLPGKRVTAPPTPGGNTLVYRVNGLNSWIVTIIATVILAVTEALPLSSIADHWGGLVVAANAYGILATLFGWMKGHLVPSATKDRRFSGSLFHDLLSGIELNPRIGSNWDIKLYQIGRVGMNAWVLIDLSFAAMQYQKFGAVTSTMLVPIALHTIYTVDFFVNEDWYLSTIDICHDHFGFSLAWGPAAWLPMIYTCQTQYLASNPVELPYWCSAAIFAVGVAGYIMFRSSNHQKYLLRQSNNNCLIWGKKPIVIQSQYTTADSSTHSSLLLCSGWWGAVRHPNYVGDILFSLCTGLCAGFTHILPWAYFIFMTTLLVHRALRDEARCRAKHGVFWQEYCENVRWILIPYVF</sequence>
<feature type="transmembrane region" description="Helical" evidence="18">
    <location>
        <begin position="282"/>
        <end position="300"/>
    </location>
</feature>
<evidence type="ECO:0000256" key="5">
    <source>
        <dbReference type="ARBA" id="ARBA00022692"/>
    </source>
</evidence>
<protein>
    <recommendedName>
        <fullName evidence="16">7-dehydrocholesterol reductase</fullName>
        <ecNumber evidence="16">1.3.1.21</ecNumber>
    </recommendedName>
    <alternativeName>
        <fullName evidence="17">Sterol Delta(7)-reductase</fullName>
    </alternativeName>
</protein>
<evidence type="ECO:0000256" key="14">
    <source>
        <dbReference type="ARBA" id="ARBA00023166"/>
    </source>
</evidence>
<evidence type="ECO:0000256" key="17">
    <source>
        <dbReference type="ARBA" id="ARBA00042688"/>
    </source>
</evidence>
<evidence type="ECO:0000256" key="8">
    <source>
        <dbReference type="ARBA" id="ARBA00022955"/>
    </source>
</evidence>
<keyword evidence="15 18" id="KW-0753">Steroid metabolism</keyword>
<evidence type="ECO:0000256" key="12">
    <source>
        <dbReference type="ARBA" id="ARBA00023098"/>
    </source>
</evidence>
<keyword evidence="5 18" id="KW-0812">Transmembrane</keyword>
<keyword evidence="8 18" id="KW-0752">Steroid biosynthesis</keyword>
<dbReference type="GO" id="GO:0005789">
    <property type="term" value="C:endoplasmic reticulum membrane"/>
    <property type="evidence" value="ECO:0007669"/>
    <property type="project" value="TreeGrafter"/>
</dbReference>
<proteinExistence type="inferred from homology"/>
<feature type="transmembrane region" description="Helical" evidence="18">
    <location>
        <begin position="34"/>
        <end position="57"/>
    </location>
</feature>
<dbReference type="Gene3D" id="1.20.120.1630">
    <property type="match status" value="1"/>
</dbReference>
<dbReference type="Pfam" id="PF01222">
    <property type="entry name" value="ERG4_ERG24"/>
    <property type="match status" value="1"/>
</dbReference>
<feature type="transmembrane region" description="Helical" evidence="18">
    <location>
        <begin position="89"/>
        <end position="106"/>
    </location>
</feature>
<keyword evidence="9 18" id="KW-1133">Transmembrane helix</keyword>
<gene>
    <name evidence="19" type="ORF">N7493_011094</name>
</gene>
<feature type="transmembrane region" description="Helical" evidence="18">
    <location>
        <begin position="312"/>
        <end position="331"/>
    </location>
</feature>
<feature type="transmembrane region" description="Helical" evidence="18">
    <location>
        <begin position="392"/>
        <end position="415"/>
    </location>
</feature>
<evidence type="ECO:0000256" key="18">
    <source>
        <dbReference type="RuleBase" id="RU369120"/>
    </source>
</evidence>
<evidence type="ECO:0000256" key="7">
    <source>
        <dbReference type="ARBA" id="ARBA00022857"/>
    </source>
</evidence>
<comment type="subcellular location">
    <subcellularLocation>
        <location evidence="1">Membrane</location>
        <topology evidence="1">Multi-pass membrane protein</topology>
    </subcellularLocation>
</comment>
<evidence type="ECO:0000256" key="6">
    <source>
        <dbReference type="ARBA" id="ARBA00022778"/>
    </source>
</evidence>
<keyword evidence="6" id="KW-0152">Cholesterol biosynthesis</keyword>
<evidence type="ECO:0000256" key="15">
    <source>
        <dbReference type="ARBA" id="ARBA00023221"/>
    </source>
</evidence>
<comment type="caution">
    <text evidence="19">The sequence shown here is derived from an EMBL/GenBank/DDBJ whole genome shotgun (WGS) entry which is preliminary data.</text>
</comment>
<feature type="transmembrane region" description="Helical" evidence="18">
    <location>
        <begin position="243"/>
        <end position="262"/>
    </location>
</feature>
<keyword evidence="10 18" id="KW-0560">Oxidoreductase</keyword>
<keyword evidence="12 18" id="KW-0443">Lipid metabolism</keyword>
<evidence type="ECO:0000313" key="19">
    <source>
        <dbReference type="EMBL" id="KAJ5703956.1"/>
    </source>
</evidence>
<dbReference type="PANTHER" id="PTHR21257:SF38">
    <property type="entry name" value="7-DEHYDROCHOLESTEROL REDUCTASE"/>
    <property type="match status" value="1"/>
</dbReference>
<accession>A0AAD6MQU4</accession>
<evidence type="ECO:0000256" key="4">
    <source>
        <dbReference type="ARBA" id="ARBA00022548"/>
    </source>
</evidence>
<keyword evidence="11 18" id="KW-0756">Sterol biosynthesis</keyword>
<evidence type="ECO:0000256" key="11">
    <source>
        <dbReference type="ARBA" id="ARBA00023011"/>
    </source>
</evidence>
<evidence type="ECO:0000256" key="9">
    <source>
        <dbReference type="ARBA" id="ARBA00022989"/>
    </source>
</evidence>
<dbReference type="InterPro" id="IPR001171">
    <property type="entry name" value="ERG24_DHCR-like"/>
</dbReference>
<feature type="transmembrane region" description="Helical" evidence="18">
    <location>
        <begin position="127"/>
        <end position="145"/>
    </location>
</feature>
<feature type="transmembrane region" description="Helical" evidence="18">
    <location>
        <begin position="157"/>
        <end position="177"/>
    </location>
</feature>
<evidence type="ECO:0000256" key="2">
    <source>
        <dbReference type="ARBA" id="ARBA00005402"/>
    </source>
</evidence>
<keyword evidence="13 18" id="KW-0472">Membrane</keyword>
<keyword evidence="14 18" id="KW-1207">Sterol metabolism</keyword>
<organism evidence="19 20">
    <name type="scientific">Penicillium malachiteum</name>
    <dbReference type="NCBI Taxonomy" id="1324776"/>
    <lineage>
        <taxon>Eukaryota</taxon>
        <taxon>Fungi</taxon>
        <taxon>Dikarya</taxon>
        <taxon>Ascomycota</taxon>
        <taxon>Pezizomycotina</taxon>
        <taxon>Eurotiomycetes</taxon>
        <taxon>Eurotiomycetidae</taxon>
        <taxon>Eurotiales</taxon>
        <taxon>Aspergillaceae</taxon>
        <taxon>Penicillium</taxon>
    </lineage>
</organism>
<dbReference type="EMBL" id="JAQJAN010000020">
    <property type="protein sequence ID" value="KAJ5703956.1"/>
    <property type="molecule type" value="Genomic_DNA"/>
</dbReference>
<comment type="similarity">
    <text evidence="2 18">Belongs to the ERG4/ERG24 family.</text>
</comment>
<evidence type="ECO:0000313" key="20">
    <source>
        <dbReference type="Proteomes" id="UP001215712"/>
    </source>
</evidence>
<reference evidence="19" key="2">
    <citation type="submission" date="2023-01" db="EMBL/GenBank/DDBJ databases">
        <authorList>
            <person name="Petersen C."/>
        </authorList>
    </citation>
    <scope>NUCLEOTIDE SEQUENCE</scope>
    <source>
        <strain evidence="19">IBT 17514</strain>
    </source>
</reference>
<dbReference type="GO" id="GO:0016132">
    <property type="term" value="P:brassinosteroid biosynthetic process"/>
    <property type="evidence" value="ECO:0007669"/>
    <property type="project" value="TreeGrafter"/>
</dbReference>
<dbReference type="GO" id="GO:0006695">
    <property type="term" value="P:cholesterol biosynthetic process"/>
    <property type="evidence" value="ECO:0007669"/>
    <property type="project" value="UniProtKB-KW"/>
</dbReference>
<keyword evidence="20" id="KW-1185">Reference proteome</keyword>
<evidence type="ECO:0000256" key="3">
    <source>
        <dbReference type="ARBA" id="ARBA00022516"/>
    </source>
</evidence>
<name>A0AAD6MQU4_9EURO</name>
<evidence type="ECO:0000256" key="16">
    <source>
        <dbReference type="ARBA" id="ARBA00038851"/>
    </source>
</evidence>
<dbReference type="EC" id="1.3.1.21" evidence="16"/>
<keyword evidence="3 18" id="KW-0444">Lipid biosynthesis</keyword>
<keyword evidence="7" id="KW-0521">NADP</keyword>
<dbReference type="PANTHER" id="PTHR21257">
    <property type="entry name" value="DELTA(14)-STEROL REDUCTASE"/>
    <property type="match status" value="1"/>
</dbReference>
<evidence type="ECO:0000256" key="1">
    <source>
        <dbReference type="ARBA" id="ARBA00004141"/>
    </source>
</evidence>
<dbReference type="GO" id="GO:0047598">
    <property type="term" value="F:7-dehydrocholesterol reductase activity"/>
    <property type="evidence" value="ECO:0007669"/>
    <property type="project" value="UniProtKB-EC"/>
</dbReference>
<evidence type="ECO:0000256" key="10">
    <source>
        <dbReference type="ARBA" id="ARBA00023002"/>
    </source>
</evidence>
<keyword evidence="4" id="KW-0153">Cholesterol metabolism</keyword>